<evidence type="ECO:0000313" key="2">
    <source>
        <dbReference type="EMBL" id="URN16450.1"/>
    </source>
</evidence>
<evidence type="ECO:0000256" key="1">
    <source>
        <dbReference type="SAM" id="MobiDB-lite"/>
    </source>
</evidence>
<keyword evidence="3" id="KW-1185">Reference proteome</keyword>
<reference evidence="2" key="1">
    <citation type="submission" date="2022-04" db="EMBL/GenBank/DDBJ databases">
        <title>Systematic whole-genome sequencing reveals an unexpected diversity among actinomycetoma pathogens and provides insights into their antibacterial susceptibilities.</title>
        <authorList>
            <person name="Watson A.K."/>
            <person name="Kepplinger B."/>
            <person name="Bakhiet S.M."/>
            <person name="Mhmoud N.A."/>
            <person name="Chapman J."/>
            <person name="Allenby N."/>
            <person name="Mickiewicz K."/>
            <person name="Goodfellow M."/>
            <person name="Fahal A.H."/>
            <person name="Errington J."/>
        </authorList>
    </citation>
    <scope>NUCLEOTIDE SEQUENCE</scope>
    <source>
        <strain evidence="2">SD 504</strain>
    </source>
</reference>
<dbReference type="EMBL" id="CP095474">
    <property type="protein sequence ID" value="URN16450.1"/>
    <property type="molecule type" value="Genomic_DNA"/>
</dbReference>
<evidence type="ECO:0000313" key="3">
    <source>
        <dbReference type="Proteomes" id="UP001056383"/>
    </source>
</evidence>
<feature type="region of interest" description="Disordered" evidence="1">
    <location>
        <begin position="1"/>
        <end position="30"/>
    </location>
</feature>
<proteinExistence type="predicted"/>
<feature type="compositionally biased region" description="Low complexity" evidence="1">
    <location>
        <begin position="1"/>
        <end position="23"/>
    </location>
</feature>
<dbReference type="RefSeq" id="WP_010469775.1">
    <property type="nucleotide sequence ID" value="NZ_CP095474.1"/>
</dbReference>
<accession>A0ABY4THG4</accession>
<name>A0ABY4THG4_9ACTN</name>
<sequence length="72" mass="7806">MRMTTTAKTVTTTMTGPVHLGLPEPEPEGTPGCRVCEALVAQRAAARWRGDLSRVSDCNVELRGHRHAPAPR</sequence>
<dbReference type="Proteomes" id="UP001056383">
    <property type="component" value="Chromosome"/>
</dbReference>
<organism evidence="2 3">
    <name type="scientific">Streptomyces sudanensis</name>
    <dbReference type="NCBI Taxonomy" id="436397"/>
    <lineage>
        <taxon>Bacteria</taxon>
        <taxon>Bacillati</taxon>
        <taxon>Actinomycetota</taxon>
        <taxon>Actinomycetes</taxon>
        <taxon>Kitasatosporales</taxon>
        <taxon>Streptomycetaceae</taxon>
        <taxon>Streptomyces</taxon>
    </lineage>
</organism>
<protein>
    <submittedName>
        <fullName evidence="2">Uncharacterized protein</fullName>
    </submittedName>
</protein>
<gene>
    <name evidence="2" type="ORF">MW084_11445</name>
</gene>